<dbReference type="EMBL" id="JAKLTR010000029">
    <property type="protein sequence ID" value="MCG2617973.1"/>
    <property type="molecule type" value="Genomic_DNA"/>
</dbReference>
<evidence type="ECO:0000256" key="2">
    <source>
        <dbReference type="SAM" id="Phobius"/>
    </source>
</evidence>
<dbReference type="EC" id="1.14.19.-" evidence="4"/>
<evidence type="ECO:0000313" key="4">
    <source>
        <dbReference type="EMBL" id="MCG2617973.1"/>
    </source>
</evidence>
<keyword evidence="5" id="KW-1185">Reference proteome</keyword>
<feature type="region of interest" description="Disordered" evidence="1">
    <location>
        <begin position="317"/>
        <end position="341"/>
    </location>
</feature>
<reference evidence="4" key="1">
    <citation type="submission" date="2022-01" db="EMBL/GenBank/DDBJ databases">
        <authorList>
            <person name="Jo J.-H."/>
            <person name="Im W.-T."/>
        </authorList>
    </citation>
    <scope>NUCLEOTIDE SEQUENCE</scope>
    <source>
        <strain evidence="4">NA20</strain>
    </source>
</reference>
<dbReference type="GO" id="GO:0016491">
    <property type="term" value="F:oxidoreductase activity"/>
    <property type="evidence" value="ECO:0007669"/>
    <property type="project" value="UniProtKB-KW"/>
</dbReference>
<feature type="transmembrane region" description="Helical" evidence="2">
    <location>
        <begin position="213"/>
        <end position="233"/>
    </location>
</feature>
<evidence type="ECO:0000256" key="1">
    <source>
        <dbReference type="SAM" id="MobiDB-lite"/>
    </source>
</evidence>
<feature type="transmembrane region" description="Helical" evidence="2">
    <location>
        <begin position="184"/>
        <end position="207"/>
    </location>
</feature>
<proteinExistence type="predicted"/>
<dbReference type="SMART" id="SM01269">
    <property type="entry name" value="Lipid_DES"/>
    <property type="match status" value="1"/>
</dbReference>
<comment type="caution">
    <text evidence="4">The sequence shown here is derived from an EMBL/GenBank/DDBJ whole genome shotgun (WGS) entry which is preliminary data.</text>
</comment>
<keyword evidence="2" id="KW-1133">Transmembrane helix</keyword>
<evidence type="ECO:0000313" key="5">
    <source>
        <dbReference type="Proteomes" id="UP001165367"/>
    </source>
</evidence>
<keyword evidence="4" id="KW-0560">Oxidoreductase</keyword>
<dbReference type="Proteomes" id="UP001165367">
    <property type="component" value="Unassembled WGS sequence"/>
</dbReference>
<sequence>MSRKKFSSFRWSDEVEPHKARTKEIITKHPEIRQLIGRNPYTFLVILVAVGILVALAFGVSPLGWDLSWIWTIVLAYFVGAFFCHTLWVCIHEASHNLIFKNKTANIWAGMIANLPHVFPSSVSFAKYHMKHHAYQGVEELDADMPFRWEAKLINNAPVGKAVWLLFYPIFQMLRPMRLKEIKLFDTWTLINWLVQAAFMFAIIYFLGAKAAVFLLASFFFSVGLHPLGARWIQEHFLTHGEQETKSYYGPLNVTNLNVGYHNEHHDFPSVPWNKLPKVKQIAGSYYTTLGFHTSYTGLLFRFLFDGSLSVYSRTAREKRGKRSAKAPHMPADMAAPEELS</sequence>
<name>A0ABS9L073_9BACT</name>
<gene>
    <name evidence="4" type="ORF">LZZ85_26965</name>
</gene>
<protein>
    <submittedName>
        <fullName evidence="4">Fatty acid desaturase</fullName>
        <ecNumber evidence="4">1.14.19.-</ecNumber>
    </submittedName>
</protein>
<keyword evidence="2" id="KW-0472">Membrane</keyword>
<dbReference type="RefSeq" id="WP_237876978.1">
    <property type="nucleotide sequence ID" value="NZ_JAKLTR010000029.1"/>
</dbReference>
<keyword evidence="2" id="KW-0812">Transmembrane</keyword>
<evidence type="ECO:0000259" key="3">
    <source>
        <dbReference type="SMART" id="SM01269"/>
    </source>
</evidence>
<feature type="transmembrane region" description="Helical" evidence="2">
    <location>
        <begin position="69"/>
        <end position="91"/>
    </location>
</feature>
<feature type="transmembrane region" description="Helical" evidence="2">
    <location>
        <begin position="41"/>
        <end position="63"/>
    </location>
</feature>
<organism evidence="4 5">
    <name type="scientific">Terrimonas ginsenosidimutans</name>
    <dbReference type="NCBI Taxonomy" id="2908004"/>
    <lineage>
        <taxon>Bacteria</taxon>
        <taxon>Pseudomonadati</taxon>
        <taxon>Bacteroidota</taxon>
        <taxon>Chitinophagia</taxon>
        <taxon>Chitinophagales</taxon>
        <taxon>Chitinophagaceae</taxon>
        <taxon>Terrimonas</taxon>
    </lineage>
</organism>
<dbReference type="Pfam" id="PF08557">
    <property type="entry name" value="Lipid_DES"/>
    <property type="match status" value="1"/>
</dbReference>
<accession>A0ABS9L073</accession>
<dbReference type="InterPro" id="IPR013866">
    <property type="entry name" value="Sphingolipid_d4-desaturase_N"/>
</dbReference>
<dbReference type="PANTHER" id="PTHR12879:SF8">
    <property type="entry name" value="SPHINGOLIPID DELTA(4)-DESATURASE DES1"/>
    <property type="match status" value="1"/>
</dbReference>
<feature type="compositionally biased region" description="Basic residues" evidence="1">
    <location>
        <begin position="317"/>
        <end position="326"/>
    </location>
</feature>
<dbReference type="Pfam" id="PF00487">
    <property type="entry name" value="FA_desaturase"/>
    <property type="match status" value="1"/>
</dbReference>
<dbReference type="PANTHER" id="PTHR12879">
    <property type="entry name" value="SPHINGOLIPID DELTA 4 DESATURASE/C-4 HYDROXYLASE PROTEIN DES2"/>
    <property type="match status" value="1"/>
</dbReference>
<dbReference type="InterPro" id="IPR005804">
    <property type="entry name" value="FA_desaturase_dom"/>
</dbReference>
<feature type="domain" description="Sphingolipid delta4-desaturase N-terminal" evidence="3">
    <location>
        <begin position="4"/>
        <end position="42"/>
    </location>
</feature>